<dbReference type="CDD" id="cd00090">
    <property type="entry name" value="HTH_ARSR"/>
    <property type="match status" value="1"/>
</dbReference>
<evidence type="ECO:0000313" key="1">
    <source>
        <dbReference type="EMBL" id="GAA3567797.1"/>
    </source>
</evidence>
<evidence type="ECO:0000313" key="2">
    <source>
        <dbReference type="Proteomes" id="UP001500767"/>
    </source>
</evidence>
<dbReference type="Proteomes" id="UP001500767">
    <property type="component" value="Unassembled WGS sequence"/>
</dbReference>
<dbReference type="SUPFAM" id="SSF46785">
    <property type="entry name" value="Winged helix' DNA-binding domain"/>
    <property type="match status" value="1"/>
</dbReference>
<reference evidence="2" key="1">
    <citation type="journal article" date="2019" name="Int. J. Syst. Evol. Microbiol.">
        <title>The Global Catalogue of Microorganisms (GCM) 10K type strain sequencing project: providing services to taxonomists for standard genome sequencing and annotation.</title>
        <authorList>
            <consortium name="The Broad Institute Genomics Platform"/>
            <consortium name="The Broad Institute Genome Sequencing Center for Infectious Disease"/>
            <person name="Wu L."/>
            <person name="Ma J."/>
        </authorList>
    </citation>
    <scope>NUCLEOTIDE SEQUENCE [LARGE SCALE GENOMIC DNA]</scope>
    <source>
        <strain evidence="2">JCM 16540</strain>
    </source>
</reference>
<organism evidence="1 2">
    <name type="scientific">Microlunatus spumicola</name>
    <dbReference type="NCBI Taxonomy" id="81499"/>
    <lineage>
        <taxon>Bacteria</taxon>
        <taxon>Bacillati</taxon>
        <taxon>Actinomycetota</taxon>
        <taxon>Actinomycetes</taxon>
        <taxon>Propionibacteriales</taxon>
        <taxon>Propionibacteriaceae</taxon>
        <taxon>Microlunatus</taxon>
    </lineage>
</organism>
<comment type="caution">
    <text evidence="1">The sequence shown here is derived from an EMBL/GenBank/DDBJ whole genome shotgun (WGS) entry which is preliminary data.</text>
</comment>
<dbReference type="InterPro" id="IPR011991">
    <property type="entry name" value="ArsR-like_HTH"/>
</dbReference>
<proteinExistence type="predicted"/>
<dbReference type="EMBL" id="BAAAYR010000002">
    <property type="protein sequence ID" value="GAA3567797.1"/>
    <property type="molecule type" value="Genomic_DNA"/>
</dbReference>
<accession>A0ABP6XJ96</accession>
<protein>
    <submittedName>
        <fullName evidence="1">Helix-turn-helix domain-containing protein</fullName>
    </submittedName>
</protein>
<dbReference type="InterPro" id="IPR036388">
    <property type="entry name" value="WH-like_DNA-bd_sf"/>
</dbReference>
<dbReference type="Gene3D" id="1.10.10.10">
    <property type="entry name" value="Winged helix-like DNA-binding domain superfamily/Winged helix DNA-binding domain"/>
    <property type="match status" value="1"/>
</dbReference>
<keyword evidence="2" id="KW-1185">Reference proteome</keyword>
<dbReference type="RefSeq" id="WP_204910382.1">
    <property type="nucleotide sequence ID" value="NZ_BAAAYR010000002.1"/>
</dbReference>
<name>A0ABP6XJ96_9ACTN</name>
<dbReference type="InterPro" id="IPR036390">
    <property type="entry name" value="WH_DNA-bd_sf"/>
</dbReference>
<sequence>MDDLERRVSALEAALARLAPPDRPAAGGEGLDLWLVDALRERHPGGAVAFGGSVGVGKGEASWQWTSDAESLREADWSSAAGVLDALAHPVRLRLLQRVLNGTVSTADLALDDALGTTGQLHHHLRALVAAGWLQSVGRGTWAIPAPRVVPLLVVVSAGLAR</sequence>
<gene>
    <name evidence="1" type="ORF">GCM10022197_24980</name>
</gene>